<dbReference type="HOGENOM" id="CLU_023194_5_0_9"/>
<reference evidence="5 6" key="1">
    <citation type="journal article" date="2011" name="J. Bacteriol.">
        <title>Complete genome sequence of the animal pathogen Listeria ivanovii, which provides insights into host specificities and evolution of the genus Listeria.</title>
        <authorList>
            <person name="Buchrieser C."/>
            <person name="Rusniok C."/>
            <person name="Garrido P."/>
            <person name="Hain T."/>
            <person name="Scortti M."/>
            <person name="Lampidis R."/>
            <person name="Karst U."/>
            <person name="Chakraborty T."/>
            <person name="Cossart P."/>
            <person name="Kreft J."/>
            <person name="Vazquez-Boland J.A."/>
            <person name="Goebel W."/>
            <person name="Glaser P."/>
        </authorList>
    </citation>
    <scope>NUCLEOTIDE SEQUENCE [LARGE SCALE GENOMIC DNA]</scope>
    <source>
        <strain evidence="6">ATCC BAA-678 / PAM 55</strain>
    </source>
</reference>
<dbReference type="SUPFAM" id="SSF51735">
    <property type="entry name" value="NAD(P)-binding Rossmann-fold domains"/>
    <property type="match status" value="1"/>
</dbReference>
<accession>G2ZCG3</accession>
<sequence>MLKENKQINIGILGCGQISQAAHLESCRRAKNAHLYAICDVDPFLLERMNQIHQPDKTYSDYDEMLQDSNIDAVIIGIADQFHVPMAKKAIMQGKHVLVEKPLGVTIEECIDLQKHVAGTDLKVQIGSMKRYDPGIRAAKEFIDDEMGEMIGLKAWYCDSTYRYAVTDNVQPIIISGKNVKRPSGDPKADKLRYYMLGHGSHLVDTARFLGGDIIAVKAWNTQKFGAFCWFITVEYASGFVGQLDLTIAVRMDWHEGFQIYGENGSIVAKTYNPWLFKASDVDIFKTADNSTHRPISEDAHFYKLQVEGFADSILTGEKGIGADLNDGIIAMKTMMAIAKSVQTGETVRISDITSGEL</sequence>
<evidence type="ECO:0000259" key="3">
    <source>
        <dbReference type="Pfam" id="PF01408"/>
    </source>
</evidence>
<evidence type="ECO:0000259" key="4">
    <source>
        <dbReference type="Pfam" id="PF02894"/>
    </source>
</evidence>
<comment type="similarity">
    <text evidence="1">Belongs to the Gfo/Idh/MocA family.</text>
</comment>
<keyword evidence="2" id="KW-0560">Oxidoreductase</keyword>
<evidence type="ECO:0000313" key="5">
    <source>
        <dbReference type="EMBL" id="CBW85038.1"/>
    </source>
</evidence>
<feature type="domain" description="Gfo/Idh/MocA-like oxidoreductase N-terminal" evidence="3">
    <location>
        <begin position="8"/>
        <end position="127"/>
    </location>
</feature>
<dbReference type="InterPro" id="IPR036291">
    <property type="entry name" value="NAD(P)-bd_dom_sf"/>
</dbReference>
<dbReference type="OrthoDB" id="9815825at2"/>
<dbReference type="Pfam" id="PF02894">
    <property type="entry name" value="GFO_IDH_MocA_C"/>
    <property type="match status" value="1"/>
</dbReference>
<protein>
    <submittedName>
        <fullName evidence="5">Putative (Sugar?) dehydrogenase</fullName>
    </submittedName>
</protein>
<dbReference type="Gene3D" id="3.30.360.10">
    <property type="entry name" value="Dihydrodipicolinate Reductase, domain 2"/>
    <property type="match status" value="1"/>
</dbReference>
<dbReference type="InterPro" id="IPR000683">
    <property type="entry name" value="Gfo/Idh/MocA-like_OxRdtase_N"/>
</dbReference>
<dbReference type="PANTHER" id="PTHR43818">
    <property type="entry name" value="BCDNA.GH03377"/>
    <property type="match status" value="1"/>
</dbReference>
<evidence type="ECO:0000313" key="6">
    <source>
        <dbReference type="Proteomes" id="UP000001286"/>
    </source>
</evidence>
<dbReference type="PANTHER" id="PTHR43818:SF11">
    <property type="entry name" value="BCDNA.GH03377"/>
    <property type="match status" value="1"/>
</dbReference>
<organism evidence="5 6">
    <name type="scientific">Listeria ivanovii (strain ATCC BAA-678 / PAM 55)</name>
    <dbReference type="NCBI Taxonomy" id="881621"/>
    <lineage>
        <taxon>Bacteria</taxon>
        <taxon>Bacillati</taxon>
        <taxon>Bacillota</taxon>
        <taxon>Bacilli</taxon>
        <taxon>Bacillales</taxon>
        <taxon>Listeriaceae</taxon>
        <taxon>Listeria</taxon>
    </lineage>
</organism>
<dbReference type="eggNOG" id="COG0673">
    <property type="taxonomic scope" value="Bacteria"/>
</dbReference>
<dbReference type="RefSeq" id="WP_014092072.1">
    <property type="nucleotide sequence ID" value="NZ_CVPH01000004.1"/>
</dbReference>
<dbReference type="Gene3D" id="3.40.50.720">
    <property type="entry name" value="NAD(P)-binding Rossmann-like Domain"/>
    <property type="match status" value="1"/>
</dbReference>
<dbReference type="InterPro" id="IPR050463">
    <property type="entry name" value="Gfo/Idh/MocA_oxidrdct_glycsds"/>
</dbReference>
<evidence type="ECO:0000256" key="1">
    <source>
        <dbReference type="ARBA" id="ARBA00010928"/>
    </source>
</evidence>
<dbReference type="AlphaFoldDB" id="G2ZCG3"/>
<evidence type="ECO:0000256" key="2">
    <source>
        <dbReference type="ARBA" id="ARBA00023002"/>
    </source>
</evidence>
<dbReference type="GO" id="GO:0000166">
    <property type="term" value="F:nucleotide binding"/>
    <property type="evidence" value="ECO:0007669"/>
    <property type="project" value="InterPro"/>
</dbReference>
<dbReference type="Proteomes" id="UP000001286">
    <property type="component" value="Chromosome"/>
</dbReference>
<dbReference type="GO" id="GO:0016491">
    <property type="term" value="F:oxidoreductase activity"/>
    <property type="evidence" value="ECO:0007669"/>
    <property type="project" value="UniProtKB-KW"/>
</dbReference>
<name>G2ZCG3_LISIP</name>
<dbReference type="InterPro" id="IPR004104">
    <property type="entry name" value="Gfo/Idh/MocA-like_OxRdtase_C"/>
</dbReference>
<dbReference type="KEGG" id="liv:LIV_0561"/>
<dbReference type="EMBL" id="FR687253">
    <property type="protein sequence ID" value="CBW85038.1"/>
    <property type="molecule type" value="Genomic_DNA"/>
</dbReference>
<dbReference type="SUPFAM" id="SSF55347">
    <property type="entry name" value="Glyceraldehyde-3-phosphate dehydrogenase-like, C-terminal domain"/>
    <property type="match status" value="1"/>
</dbReference>
<dbReference type="Pfam" id="PF01408">
    <property type="entry name" value="GFO_IDH_MocA"/>
    <property type="match status" value="1"/>
</dbReference>
<proteinExistence type="inferred from homology"/>
<gene>
    <name evidence="5" type="ordered locus">LIV_0561</name>
</gene>
<feature type="domain" description="Gfo/Idh/MocA-like oxidoreductase C-terminal" evidence="4">
    <location>
        <begin position="198"/>
        <end position="349"/>
    </location>
</feature>